<comment type="caution">
    <text evidence="1">The sequence shown here is derived from an EMBL/GenBank/DDBJ whole genome shotgun (WGS) entry which is preliminary data.</text>
</comment>
<dbReference type="Proteomes" id="UP000018433">
    <property type="component" value="Unassembled WGS sequence"/>
</dbReference>
<gene>
    <name evidence="1" type="ORF">F950_02938</name>
</gene>
<dbReference type="RefSeq" id="WP_004948312.1">
    <property type="nucleotide sequence ID" value="NZ_KB849643.1"/>
</dbReference>
<name>A0ABN0JXT4_9GAMM</name>
<dbReference type="EMBL" id="APPV01000011">
    <property type="protein sequence ID" value="ENV60376.1"/>
    <property type="molecule type" value="Genomic_DNA"/>
</dbReference>
<dbReference type="SUPFAM" id="SSF49899">
    <property type="entry name" value="Concanavalin A-like lectins/glucanases"/>
    <property type="match status" value="1"/>
</dbReference>
<accession>A0ABN0JXT4</accession>
<protein>
    <recommendedName>
        <fullName evidence="3">LamG-like jellyroll fold domain-containing protein</fullName>
    </recommendedName>
</protein>
<proteinExistence type="predicted"/>
<reference evidence="1 2" key="1">
    <citation type="submission" date="2013-02" db="EMBL/GenBank/DDBJ databases">
        <title>The Genome Sequence of Acinetobacter soli NIPH 2899.</title>
        <authorList>
            <consortium name="The Broad Institute Genome Sequencing Platform"/>
            <consortium name="The Broad Institute Genome Sequencing Center for Infectious Disease"/>
            <person name="Cerqueira G."/>
            <person name="Feldgarden M."/>
            <person name="Courvalin P."/>
            <person name="Perichon B."/>
            <person name="Grillot-Courvalin C."/>
            <person name="Clermont D."/>
            <person name="Rocha E."/>
            <person name="Yoon E.-J."/>
            <person name="Nemec A."/>
            <person name="Walker B."/>
            <person name="Young S.K."/>
            <person name="Zeng Q."/>
            <person name="Gargeya S."/>
            <person name="Fitzgerald M."/>
            <person name="Haas B."/>
            <person name="Abouelleil A."/>
            <person name="Alvarado L."/>
            <person name="Arachchi H.M."/>
            <person name="Berlin A.M."/>
            <person name="Chapman S.B."/>
            <person name="Dewar J."/>
            <person name="Goldberg J."/>
            <person name="Griggs A."/>
            <person name="Gujja S."/>
            <person name="Hansen M."/>
            <person name="Howarth C."/>
            <person name="Imamovic A."/>
            <person name="Larimer J."/>
            <person name="McCowan C."/>
            <person name="Murphy C."/>
            <person name="Neiman D."/>
            <person name="Pearson M."/>
            <person name="Priest M."/>
            <person name="Roberts A."/>
            <person name="Saif S."/>
            <person name="Shea T."/>
            <person name="Sisk P."/>
            <person name="Sykes S."/>
            <person name="Wortman J."/>
            <person name="Nusbaum C."/>
            <person name="Birren B."/>
        </authorList>
    </citation>
    <scope>NUCLEOTIDE SEQUENCE [LARGE SCALE GENOMIC DNA]</scope>
    <source>
        <strain evidence="1 2">NIPH 2899</strain>
    </source>
</reference>
<evidence type="ECO:0000313" key="2">
    <source>
        <dbReference type="Proteomes" id="UP000018433"/>
    </source>
</evidence>
<dbReference type="Gene3D" id="2.60.120.200">
    <property type="match status" value="1"/>
</dbReference>
<keyword evidence="2" id="KW-1185">Reference proteome</keyword>
<evidence type="ECO:0000313" key="1">
    <source>
        <dbReference type="EMBL" id="ENV60376.1"/>
    </source>
</evidence>
<evidence type="ECO:0008006" key="3">
    <source>
        <dbReference type="Google" id="ProtNLM"/>
    </source>
</evidence>
<sequence length="264" mass="27770">MTTVVQFTDATFDSSLPTLAINDNDLKLAAVNSLTFWLDPLPAMRSANNFKDRIGGKLIKPASATGDYPVASNINGGDALSLSNAGVMPYIPESGAEFALNQNEWTVAFVIKRDASDAAVSTLTGKYGSAPVASDRILNIGFGSSGDNIRLYRGTTGNSGDVRLSSTGVSFLGQTRIVMITFNTTTGLKLYIDGVLNVSNATDKDALTSGIFQFLTNGTGTAGAAGSFSGLLGSFLAFSADLSLAPRLQDKLIVENYFKTKYSI</sequence>
<dbReference type="Pfam" id="PF13385">
    <property type="entry name" value="Laminin_G_3"/>
    <property type="match status" value="1"/>
</dbReference>
<organism evidence="1 2">
    <name type="scientific">Acinetobacter soli NIPH 2899</name>
    <dbReference type="NCBI Taxonomy" id="1217677"/>
    <lineage>
        <taxon>Bacteria</taxon>
        <taxon>Pseudomonadati</taxon>
        <taxon>Pseudomonadota</taxon>
        <taxon>Gammaproteobacteria</taxon>
        <taxon>Moraxellales</taxon>
        <taxon>Moraxellaceae</taxon>
        <taxon>Acinetobacter</taxon>
    </lineage>
</organism>
<dbReference type="InterPro" id="IPR013320">
    <property type="entry name" value="ConA-like_dom_sf"/>
</dbReference>